<proteinExistence type="predicted"/>
<dbReference type="Proteomes" id="UP001218188">
    <property type="component" value="Unassembled WGS sequence"/>
</dbReference>
<dbReference type="AlphaFoldDB" id="A0AAD6SIP9"/>
<protein>
    <submittedName>
        <fullName evidence="2">Uncharacterized protein</fullName>
    </submittedName>
</protein>
<comment type="caution">
    <text evidence="2">The sequence shown here is derived from an EMBL/GenBank/DDBJ whole genome shotgun (WGS) entry which is preliminary data.</text>
</comment>
<gene>
    <name evidence="2" type="ORF">C8F04DRAFT_1265734</name>
</gene>
<feature type="compositionally biased region" description="Acidic residues" evidence="1">
    <location>
        <begin position="253"/>
        <end position="264"/>
    </location>
</feature>
<dbReference type="EMBL" id="JARJCM010000109">
    <property type="protein sequence ID" value="KAJ7028774.1"/>
    <property type="molecule type" value="Genomic_DNA"/>
</dbReference>
<keyword evidence="3" id="KW-1185">Reference proteome</keyword>
<accession>A0AAD6SIP9</accession>
<evidence type="ECO:0000313" key="3">
    <source>
        <dbReference type="Proteomes" id="UP001218188"/>
    </source>
</evidence>
<reference evidence="2" key="1">
    <citation type="submission" date="2023-03" db="EMBL/GenBank/DDBJ databases">
        <title>Massive genome expansion in bonnet fungi (Mycena s.s.) driven by repeated elements and novel gene families across ecological guilds.</title>
        <authorList>
            <consortium name="Lawrence Berkeley National Laboratory"/>
            <person name="Harder C.B."/>
            <person name="Miyauchi S."/>
            <person name="Viragh M."/>
            <person name="Kuo A."/>
            <person name="Thoen E."/>
            <person name="Andreopoulos B."/>
            <person name="Lu D."/>
            <person name="Skrede I."/>
            <person name="Drula E."/>
            <person name="Henrissat B."/>
            <person name="Morin E."/>
            <person name="Kohler A."/>
            <person name="Barry K."/>
            <person name="LaButti K."/>
            <person name="Morin E."/>
            <person name="Salamov A."/>
            <person name="Lipzen A."/>
            <person name="Mereny Z."/>
            <person name="Hegedus B."/>
            <person name="Baldrian P."/>
            <person name="Stursova M."/>
            <person name="Weitz H."/>
            <person name="Taylor A."/>
            <person name="Grigoriev I.V."/>
            <person name="Nagy L.G."/>
            <person name="Martin F."/>
            <person name="Kauserud H."/>
        </authorList>
    </citation>
    <scope>NUCLEOTIDE SEQUENCE</scope>
    <source>
        <strain evidence="2">CBHHK200</strain>
    </source>
</reference>
<evidence type="ECO:0000313" key="2">
    <source>
        <dbReference type="EMBL" id="KAJ7028774.1"/>
    </source>
</evidence>
<sequence>MARNRALRRQDFGAQWTCPRARRAHSSSNSHLTKLTLARSGSCLLSISIKATEGQTPSIVEVLAPHCGRWEHLKLGVPALSQLHRHSLPLPSLRSLTVPRALRGYPENDGPNAFVAAPLLHKVVLNEYFTPWGSILPWSQLFKVSSTGHSPNFVPSSCLFLETLVLRTGFQTWWNVAGLLDSLTFPALREFQVAEIFLMPDPVAALGELLSRSGCRPSKICIMDGEGPLNLYREAWPSIEFYEGRQPARSDEVADIEDAEDLEWENGHSRGGEQPRDGDSDSSS</sequence>
<name>A0AAD6SIP9_9AGAR</name>
<feature type="compositionally biased region" description="Basic and acidic residues" evidence="1">
    <location>
        <begin position="265"/>
        <end position="284"/>
    </location>
</feature>
<evidence type="ECO:0000256" key="1">
    <source>
        <dbReference type="SAM" id="MobiDB-lite"/>
    </source>
</evidence>
<feature type="region of interest" description="Disordered" evidence="1">
    <location>
        <begin position="247"/>
        <end position="284"/>
    </location>
</feature>
<organism evidence="2 3">
    <name type="scientific">Mycena alexandri</name>
    <dbReference type="NCBI Taxonomy" id="1745969"/>
    <lineage>
        <taxon>Eukaryota</taxon>
        <taxon>Fungi</taxon>
        <taxon>Dikarya</taxon>
        <taxon>Basidiomycota</taxon>
        <taxon>Agaricomycotina</taxon>
        <taxon>Agaricomycetes</taxon>
        <taxon>Agaricomycetidae</taxon>
        <taxon>Agaricales</taxon>
        <taxon>Marasmiineae</taxon>
        <taxon>Mycenaceae</taxon>
        <taxon>Mycena</taxon>
    </lineage>
</organism>